<sequence>MRVRLEGPSDYAAFALLLLVSAAVAILVVGTVLTWLGRLLAALGGLLS</sequence>
<proteinExistence type="predicted"/>
<gene>
    <name evidence="2" type="ORF">GCM10025875_30470</name>
</gene>
<keyword evidence="1" id="KW-0812">Transmembrane</keyword>
<name>A0AA38CVQ7_9MICO</name>
<accession>A0AA38CVQ7</accession>
<evidence type="ECO:0000313" key="3">
    <source>
        <dbReference type="Proteomes" id="UP001157161"/>
    </source>
</evidence>
<keyword evidence="1" id="KW-0472">Membrane</keyword>
<evidence type="ECO:0000256" key="1">
    <source>
        <dbReference type="SAM" id="Phobius"/>
    </source>
</evidence>
<dbReference type="RefSeq" id="WP_284251745.1">
    <property type="nucleotide sequence ID" value="NZ_BSUM01000001.1"/>
</dbReference>
<feature type="transmembrane region" description="Helical" evidence="1">
    <location>
        <begin position="12"/>
        <end position="36"/>
    </location>
</feature>
<reference evidence="2" key="1">
    <citation type="journal article" date="2014" name="Int. J. Syst. Evol. Microbiol.">
        <title>Complete genome sequence of Corynebacterium casei LMG S-19264T (=DSM 44701T), isolated from a smear-ripened cheese.</title>
        <authorList>
            <consortium name="US DOE Joint Genome Institute (JGI-PGF)"/>
            <person name="Walter F."/>
            <person name="Albersmeier A."/>
            <person name="Kalinowski J."/>
            <person name="Ruckert C."/>
        </authorList>
    </citation>
    <scope>NUCLEOTIDE SEQUENCE</scope>
    <source>
        <strain evidence="2">NBRC 112290</strain>
    </source>
</reference>
<evidence type="ECO:0000313" key="2">
    <source>
        <dbReference type="EMBL" id="GMA33055.1"/>
    </source>
</evidence>
<dbReference type="AlphaFoldDB" id="A0AA38CVQ7"/>
<keyword evidence="1" id="KW-1133">Transmembrane helix</keyword>
<comment type="caution">
    <text evidence="2">The sequence shown here is derived from an EMBL/GenBank/DDBJ whole genome shotgun (WGS) entry which is preliminary data.</text>
</comment>
<dbReference type="Proteomes" id="UP001157161">
    <property type="component" value="Unassembled WGS sequence"/>
</dbReference>
<dbReference type="EMBL" id="BSUM01000001">
    <property type="protein sequence ID" value="GMA33055.1"/>
    <property type="molecule type" value="Genomic_DNA"/>
</dbReference>
<keyword evidence="3" id="KW-1185">Reference proteome</keyword>
<organism evidence="2 3">
    <name type="scientific">Litorihabitans aurantiacus</name>
    <dbReference type="NCBI Taxonomy" id="1930061"/>
    <lineage>
        <taxon>Bacteria</taxon>
        <taxon>Bacillati</taxon>
        <taxon>Actinomycetota</taxon>
        <taxon>Actinomycetes</taxon>
        <taxon>Micrococcales</taxon>
        <taxon>Beutenbergiaceae</taxon>
        <taxon>Litorihabitans</taxon>
    </lineage>
</organism>
<protein>
    <submittedName>
        <fullName evidence="2">Uncharacterized protein</fullName>
    </submittedName>
</protein>
<reference evidence="2" key="2">
    <citation type="submission" date="2023-02" db="EMBL/GenBank/DDBJ databases">
        <authorList>
            <person name="Sun Q."/>
            <person name="Mori K."/>
        </authorList>
    </citation>
    <scope>NUCLEOTIDE SEQUENCE</scope>
    <source>
        <strain evidence="2">NBRC 112290</strain>
    </source>
</reference>